<organism evidence="12 13">
    <name type="scientific">Pterulicium gracile</name>
    <dbReference type="NCBI Taxonomy" id="1884261"/>
    <lineage>
        <taxon>Eukaryota</taxon>
        <taxon>Fungi</taxon>
        <taxon>Dikarya</taxon>
        <taxon>Basidiomycota</taxon>
        <taxon>Agaricomycotina</taxon>
        <taxon>Agaricomycetes</taxon>
        <taxon>Agaricomycetidae</taxon>
        <taxon>Agaricales</taxon>
        <taxon>Pleurotineae</taxon>
        <taxon>Pterulaceae</taxon>
        <taxon>Pterulicium</taxon>
    </lineage>
</organism>
<evidence type="ECO:0000256" key="6">
    <source>
        <dbReference type="ARBA" id="ARBA00022892"/>
    </source>
</evidence>
<reference evidence="12 13" key="1">
    <citation type="journal article" date="2019" name="Nat. Ecol. Evol.">
        <title>Megaphylogeny resolves global patterns of mushroom evolution.</title>
        <authorList>
            <person name="Varga T."/>
            <person name="Krizsan K."/>
            <person name="Foldi C."/>
            <person name="Dima B."/>
            <person name="Sanchez-Garcia M."/>
            <person name="Sanchez-Ramirez S."/>
            <person name="Szollosi G.J."/>
            <person name="Szarkandi J.G."/>
            <person name="Papp V."/>
            <person name="Albert L."/>
            <person name="Andreopoulos W."/>
            <person name="Angelini C."/>
            <person name="Antonin V."/>
            <person name="Barry K.W."/>
            <person name="Bougher N.L."/>
            <person name="Buchanan P."/>
            <person name="Buyck B."/>
            <person name="Bense V."/>
            <person name="Catcheside P."/>
            <person name="Chovatia M."/>
            <person name="Cooper J."/>
            <person name="Damon W."/>
            <person name="Desjardin D."/>
            <person name="Finy P."/>
            <person name="Geml J."/>
            <person name="Haridas S."/>
            <person name="Hughes K."/>
            <person name="Justo A."/>
            <person name="Karasinski D."/>
            <person name="Kautmanova I."/>
            <person name="Kiss B."/>
            <person name="Kocsube S."/>
            <person name="Kotiranta H."/>
            <person name="LaButti K.M."/>
            <person name="Lechner B.E."/>
            <person name="Liimatainen K."/>
            <person name="Lipzen A."/>
            <person name="Lukacs Z."/>
            <person name="Mihaltcheva S."/>
            <person name="Morgado L.N."/>
            <person name="Niskanen T."/>
            <person name="Noordeloos M.E."/>
            <person name="Ohm R.A."/>
            <person name="Ortiz-Santana B."/>
            <person name="Ovrebo C."/>
            <person name="Racz N."/>
            <person name="Riley R."/>
            <person name="Savchenko A."/>
            <person name="Shiryaev A."/>
            <person name="Soop K."/>
            <person name="Spirin V."/>
            <person name="Szebenyi C."/>
            <person name="Tomsovsky M."/>
            <person name="Tulloss R.E."/>
            <person name="Uehling J."/>
            <person name="Grigoriev I.V."/>
            <person name="Vagvolgyi C."/>
            <person name="Papp T."/>
            <person name="Martin F.M."/>
            <person name="Miettinen O."/>
            <person name="Hibbett D.S."/>
            <person name="Nagy L.G."/>
        </authorList>
    </citation>
    <scope>NUCLEOTIDE SEQUENCE [LARGE SCALE GENOMIC DNA]</scope>
    <source>
        <strain evidence="12 13">CBS 309.79</strain>
    </source>
</reference>
<dbReference type="EMBL" id="ML178822">
    <property type="protein sequence ID" value="TFL02534.1"/>
    <property type="molecule type" value="Genomic_DNA"/>
</dbReference>
<dbReference type="GO" id="GO:0006890">
    <property type="term" value="P:retrograde vesicle-mediated transport, Golgi to endoplasmic reticulum"/>
    <property type="evidence" value="ECO:0007669"/>
    <property type="project" value="UniProtKB-UniRule"/>
</dbReference>
<dbReference type="InterPro" id="IPR006822">
    <property type="entry name" value="Coatomer_esu"/>
</dbReference>
<evidence type="ECO:0000313" key="12">
    <source>
        <dbReference type="EMBL" id="TFL02534.1"/>
    </source>
</evidence>
<sequence length="308" mass="32815">MSSELYHIKQQFVLGAYTTLVSLPLPDPNSPDYTPTLIYQARAHIALNDPASALSILPESSENVAIKAASALAKFEAASGDAVVETALEALRDLAVEVEGECDGTESEKDLVRVLAGTAFAKAGEIEEALETLGTETEDLEAVAVIVQICLSIHRPDLAKKTFERVKMSAEDDLLLQLIESSIDLVSGKGAYNNPESFYSEQLGNPSLSSSHLLVARGVSRILKGEIPAAKSDIDEALEQGSKDDPEALAALVVVSGLGGTKKDEADEIWQNFSSKHPTHPLVVDVQQKEASFGEFASKFTVPPLAVA</sequence>
<dbReference type="Proteomes" id="UP000305067">
    <property type="component" value="Unassembled WGS sequence"/>
</dbReference>
<evidence type="ECO:0000256" key="2">
    <source>
        <dbReference type="ARBA" id="ARBA00004347"/>
    </source>
</evidence>
<gene>
    <name evidence="12" type="ORF">BDV98DRAFT_431362</name>
</gene>
<comment type="function">
    <text evidence="11">The coatomer is a cytosolic protein complex that binds to dilysine motifs and reversibly associates with Golgi non-clathrin-coated vesicles, which further mediate biosynthetic protein transport from the ER, via the Golgi up to the trans Golgi network. The coatomer complex is required for budding from Golgi membranes, and is essential for the retrograde Golgi-to-ER transport of dilysine-tagged proteins.</text>
</comment>
<dbReference type="GO" id="GO:0006891">
    <property type="term" value="P:intra-Golgi vesicle-mediated transport"/>
    <property type="evidence" value="ECO:0007669"/>
    <property type="project" value="TreeGrafter"/>
</dbReference>
<dbReference type="PANTHER" id="PTHR10805">
    <property type="entry name" value="COATOMER SUBUNIT EPSILON"/>
    <property type="match status" value="1"/>
</dbReference>
<dbReference type="GO" id="GO:0030126">
    <property type="term" value="C:COPI vesicle coat"/>
    <property type="evidence" value="ECO:0007669"/>
    <property type="project" value="TreeGrafter"/>
</dbReference>
<dbReference type="PIRSF" id="PIRSF016478">
    <property type="entry name" value="Coatomer_esu"/>
    <property type="match status" value="1"/>
</dbReference>
<keyword evidence="9 11" id="KW-0472">Membrane</keyword>
<proteinExistence type="inferred from homology"/>
<dbReference type="PANTHER" id="PTHR10805:SF0">
    <property type="entry name" value="COATOMER SUBUNIT EPSILON"/>
    <property type="match status" value="1"/>
</dbReference>
<dbReference type="GO" id="GO:0006888">
    <property type="term" value="P:endoplasmic reticulum to Golgi vesicle-mediated transport"/>
    <property type="evidence" value="ECO:0007669"/>
    <property type="project" value="TreeGrafter"/>
</dbReference>
<evidence type="ECO:0000256" key="4">
    <source>
        <dbReference type="ARBA" id="ARBA00022448"/>
    </source>
</evidence>
<accession>A0A5C3QW20</accession>
<evidence type="ECO:0000256" key="7">
    <source>
        <dbReference type="ARBA" id="ARBA00022927"/>
    </source>
</evidence>
<evidence type="ECO:0000256" key="10">
    <source>
        <dbReference type="ARBA" id="ARBA00023329"/>
    </source>
</evidence>
<dbReference type="GO" id="GO:0000139">
    <property type="term" value="C:Golgi membrane"/>
    <property type="evidence" value="ECO:0007669"/>
    <property type="project" value="UniProtKB-SubCell"/>
</dbReference>
<keyword evidence="6 11" id="KW-0931">ER-Golgi transport</keyword>
<dbReference type="GO" id="GO:0015031">
    <property type="term" value="P:protein transport"/>
    <property type="evidence" value="ECO:0007669"/>
    <property type="project" value="UniProtKB-UniRule"/>
</dbReference>
<comment type="subcellular location">
    <subcellularLocation>
        <location evidence="2">Cytoplasmic vesicle</location>
        <location evidence="2">COPI-coated vesicle membrane</location>
        <topology evidence="2">Peripheral membrane protein</topology>
        <orientation evidence="2">Cytoplasmic side</orientation>
    </subcellularLocation>
    <subcellularLocation>
        <location evidence="1">Golgi apparatus membrane</location>
        <topology evidence="1">Peripheral membrane protein</topology>
        <orientation evidence="1">Cytoplasmic side</orientation>
    </subcellularLocation>
</comment>
<dbReference type="Pfam" id="PF04733">
    <property type="entry name" value="Coatomer_E"/>
    <property type="match status" value="1"/>
</dbReference>
<keyword evidence="5 11" id="KW-0963">Cytoplasm</keyword>
<keyword evidence="4 11" id="KW-0813">Transport</keyword>
<evidence type="ECO:0000256" key="3">
    <source>
        <dbReference type="ARBA" id="ARBA00008827"/>
    </source>
</evidence>
<evidence type="ECO:0000256" key="8">
    <source>
        <dbReference type="ARBA" id="ARBA00023034"/>
    </source>
</evidence>
<dbReference type="STRING" id="1884261.A0A5C3QW20"/>
<keyword evidence="8 11" id="KW-0333">Golgi apparatus</keyword>
<dbReference type="InterPro" id="IPR011990">
    <property type="entry name" value="TPR-like_helical_dom_sf"/>
</dbReference>
<evidence type="ECO:0000256" key="1">
    <source>
        <dbReference type="ARBA" id="ARBA00004255"/>
    </source>
</evidence>
<keyword evidence="13" id="KW-1185">Reference proteome</keyword>
<dbReference type="GO" id="GO:0005198">
    <property type="term" value="F:structural molecule activity"/>
    <property type="evidence" value="ECO:0007669"/>
    <property type="project" value="UniProtKB-UniRule"/>
</dbReference>
<evidence type="ECO:0000256" key="9">
    <source>
        <dbReference type="ARBA" id="ARBA00023136"/>
    </source>
</evidence>
<evidence type="ECO:0000256" key="11">
    <source>
        <dbReference type="PIRNR" id="PIRNR016478"/>
    </source>
</evidence>
<evidence type="ECO:0000256" key="5">
    <source>
        <dbReference type="ARBA" id="ARBA00022490"/>
    </source>
</evidence>
<name>A0A5C3QW20_9AGAR</name>
<keyword evidence="7 11" id="KW-0653">Protein transport</keyword>
<comment type="similarity">
    <text evidence="3 11">Belongs to the COPE family.</text>
</comment>
<dbReference type="OrthoDB" id="310217at2759"/>
<dbReference type="AlphaFoldDB" id="A0A5C3QW20"/>
<protein>
    <recommendedName>
        <fullName evidence="11">Coatomer subunit epsilon</fullName>
    </recommendedName>
</protein>
<dbReference type="Gene3D" id="1.25.40.10">
    <property type="entry name" value="Tetratricopeptide repeat domain"/>
    <property type="match status" value="1"/>
</dbReference>
<keyword evidence="10 11" id="KW-0968">Cytoplasmic vesicle</keyword>
<evidence type="ECO:0000313" key="13">
    <source>
        <dbReference type="Proteomes" id="UP000305067"/>
    </source>
</evidence>